<dbReference type="Gene3D" id="3.40.50.10790">
    <property type="entry name" value="S-adenosyl-l-methionine hydroxide adenosyltransferase, N-terminal"/>
    <property type="match status" value="1"/>
</dbReference>
<dbReference type="InterPro" id="IPR023227">
    <property type="entry name" value="SAM_OH_AdoTrfase_C_sf"/>
</dbReference>
<sequence length="281" mass="31342">MSKAIVFQSDFGRSDGAVCAMYGVAHSVDPNIQIFDSTHDIPPYNIWEASYRLNQAASFWPRNTVFVSVVDPGVGSERKSVAARTIQGHYIITPDNGTLMHIHHFCGVEEVRLIDESIHRLPNSEKSHTFHGRDVYAYTGARLAAGSIDFEAVGPKLPLEDLVMLPLNRAIRSDHEITGMVEVLDVRFGNLWTNISRELIEQFGFTFGDELEVTIQKHSQNVYKSNVVYGRSFAVEEIDQPILYVNSLDSIGLAINQGSFAETFNIGTGPNWRIKIKSKGV</sequence>
<evidence type="ECO:0000313" key="6">
    <source>
        <dbReference type="Proteomes" id="UP001312865"/>
    </source>
</evidence>
<evidence type="ECO:0000256" key="1">
    <source>
        <dbReference type="ARBA" id="ARBA00022691"/>
    </source>
</evidence>
<feature type="domain" description="S-adenosyl-l-methionine hydroxide adenosyltransferase C-terminal" evidence="4">
    <location>
        <begin position="180"/>
        <end position="273"/>
    </location>
</feature>
<dbReference type="InterPro" id="IPR046470">
    <property type="entry name" value="SAM_HAT_C"/>
</dbReference>
<dbReference type="PIRSF" id="PIRSF006779">
    <property type="entry name" value="UCP006779"/>
    <property type="match status" value="1"/>
</dbReference>
<dbReference type="RefSeq" id="WP_336584949.1">
    <property type="nucleotide sequence ID" value="NZ_JBBAXC010000001.1"/>
</dbReference>
<evidence type="ECO:0000259" key="3">
    <source>
        <dbReference type="Pfam" id="PF01887"/>
    </source>
</evidence>
<dbReference type="Pfam" id="PF20257">
    <property type="entry name" value="SAM_HAT_C"/>
    <property type="match status" value="1"/>
</dbReference>
<dbReference type="PANTHER" id="PTHR35092">
    <property type="entry name" value="CHLORINASE MJ1651"/>
    <property type="match status" value="1"/>
</dbReference>
<dbReference type="SUPFAM" id="SSF101852">
    <property type="entry name" value="Bacterial fluorinating enzyme, C-terminal domain"/>
    <property type="match status" value="1"/>
</dbReference>
<keyword evidence="1" id="KW-0949">S-adenosyl-L-methionine</keyword>
<dbReference type="Proteomes" id="UP001312865">
    <property type="component" value="Unassembled WGS sequence"/>
</dbReference>
<comment type="caution">
    <text evidence="5">The sequence shown here is derived from an EMBL/GenBank/DDBJ whole genome shotgun (WGS) entry which is preliminary data.</text>
</comment>
<gene>
    <name evidence="5" type="ORF">WAK64_00440</name>
</gene>
<name>A0ABU8H8J6_9BACI</name>
<dbReference type="Pfam" id="PF01887">
    <property type="entry name" value="SAM_HAT_N"/>
    <property type="match status" value="1"/>
</dbReference>
<dbReference type="InterPro" id="IPR002747">
    <property type="entry name" value="SAM_OH_AdoTrfase"/>
</dbReference>
<evidence type="ECO:0000259" key="4">
    <source>
        <dbReference type="Pfam" id="PF20257"/>
    </source>
</evidence>
<evidence type="ECO:0000256" key="2">
    <source>
        <dbReference type="ARBA" id="ARBA00024035"/>
    </source>
</evidence>
<dbReference type="EMBL" id="JBBAXC010000001">
    <property type="protein sequence ID" value="MEI5905531.1"/>
    <property type="molecule type" value="Genomic_DNA"/>
</dbReference>
<reference evidence="5 6" key="1">
    <citation type="journal article" date="2018" name="J. Microbiol.">
        <title>Bacillus spongiae sp. nov., isolated from sponge of Jeju Island.</title>
        <authorList>
            <person name="Lee G.E."/>
            <person name="Im W.T."/>
            <person name="Park J.S."/>
        </authorList>
    </citation>
    <scope>NUCLEOTIDE SEQUENCE [LARGE SCALE GENOMIC DNA]</scope>
    <source>
        <strain evidence="5 6">135PIL107-10</strain>
    </source>
</reference>
<evidence type="ECO:0000313" key="5">
    <source>
        <dbReference type="EMBL" id="MEI5905531.1"/>
    </source>
</evidence>
<dbReference type="InterPro" id="IPR046469">
    <property type="entry name" value="SAM_HAT_N"/>
</dbReference>
<dbReference type="Gene3D" id="2.40.30.90">
    <property type="entry name" value="Bacterial fluorinating enzyme like"/>
    <property type="match status" value="1"/>
</dbReference>
<feature type="domain" description="S-adenosyl-l-methionine hydroxide adenosyltransferase N-terminal" evidence="3">
    <location>
        <begin position="5"/>
        <end position="154"/>
    </location>
</feature>
<proteinExistence type="inferred from homology"/>
<organism evidence="5 6">
    <name type="scientific">Bacillus spongiae</name>
    <dbReference type="NCBI Taxonomy" id="2683610"/>
    <lineage>
        <taxon>Bacteria</taxon>
        <taxon>Bacillati</taxon>
        <taxon>Bacillota</taxon>
        <taxon>Bacilli</taxon>
        <taxon>Bacillales</taxon>
        <taxon>Bacillaceae</taxon>
        <taxon>Bacillus</taxon>
    </lineage>
</organism>
<protein>
    <submittedName>
        <fullName evidence="5">S-adenosyl-l-methionine hydroxide adenosyltransferase family protein</fullName>
    </submittedName>
</protein>
<accession>A0ABU8H8J6</accession>
<dbReference type="PANTHER" id="PTHR35092:SF1">
    <property type="entry name" value="CHLORINASE MJ1651"/>
    <property type="match status" value="1"/>
</dbReference>
<dbReference type="InterPro" id="IPR023228">
    <property type="entry name" value="SAM_OH_AdoTrfase_N_sf"/>
</dbReference>
<dbReference type="SUPFAM" id="SSF102522">
    <property type="entry name" value="Bacterial fluorinating enzyme, N-terminal domain"/>
    <property type="match status" value="1"/>
</dbReference>
<comment type="similarity">
    <text evidence="2">Belongs to the SAM hydrolase / SAM-dependent halogenase family.</text>
</comment>
<keyword evidence="6" id="KW-1185">Reference proteome</keyword>